<comment type="caution">
    <text evidence="8">The sequence shown here is derived from an EMBL/GenBank/DDBJ whole genome shotgun (WGS) entry which is preliminary data.</text>
</comment>
<dbReference type="Proteomes" id="UP000275356">
    <property type="component" value="Unassembled WGS sequence"/>
</dbReference>
<evidence type="ECO:0000259" key="7">
    <source>
        <dbReference type="PROSITE" id="PS51352"/>
    </source>
</evidence>
<evidence type="ECO:0000256" key="2">
    <source>
        <dbReference type="ARBA" id="ARBA00022448"/>
    </source>
</evidence>
<keyword evidence="9" id="KW-1185">Reference proteome</keyword>
<sequence>MSTICDVTDESFEEEVLRAEGIVLVDVWAPFARQCRGVDTIVAELAAELGDAVKVVRVNAEDAPGIADDLEITSVPTLLIVRDGEIVAEMIGPRPKADIRAALLAHAAA</sequence>
<dbReference type="OrthoDB" id="9790390at2"/>
<dbReference type="InterPro" id="IPR013766">
    <property type="entry name" value="Thioredoxin_domain"/>
</dbReference>
<accession>A0A3N2DA32</accession>
<name>A0A3N2DA32_9MICO</name>
<dbReference type="RefSeq" id="WP_123738808.1">
    <property type="nucleotide sequence ID" value="NZ_CALFQU010000053.1"/>
</dbReference>
<dbReference type="PANTHER" id="PTHR45663:SF11">
    <property type="entry name" value="GEO12009P1"/>
    <property type="match status" value="1"/>
</dbReference>
<evidence type="ECO:0000256" key="6">
    <source>
        <dbReference type="PIRNR" id="PIRNR000077"/>
    </source>
</evidence>
<reference evidence="8 9" key="1">
    <citation type="submission" date="2018-11" db="EMBL/GenBank/DDBJ databases">
        <title>Sequencing the genomes of 1000 actinobacteria strains.</title>
        <authorList>
            <person name="Klenk H.-P."/>
        </authorList>
    </citation>
    <scope>NUCLEOTIDE SEQUENCE [LARGE SCALE GENOMIC DNA]</scope>
    <source>
        <strain evidence="8 9">DSM 13521</strain>
    </source>
</reference>
<dbReference type="GO" id="GO:0045454">
    <property type="term" value="P:cell redox homeostasis"/>
    <property type="evidence" value="ECO:0007669"/>
    <property type="project" value="TreeGrafter"/>
</dbReference>
<dbReference type="InterPro" id="IPR005746">
    <property type="entry name" value="Thioredoxin"/>
</dbReference>
<keyword evidence="3" id="KW-0249">Electron transport</keyword>
<dbReference type="GO" id="GO:0015035">
    <property type="term" value="F:protein-disulfide reductase activity"/>
    <property type="evidence" value="ECO:0007669"/>
    <property type="project" value="InterPro"/>
</dbReference>
<evidence type="ECO:0000256" key="1">
    <source>
        <dbReference type="ARBA" id="ARBA00008987"/>
    </source>
</evidence>
<evidence type="ECO:0000256" key="5">
    <source>
        <dbReference type="ARBA" id="ARBA00023284"/>
    </source>
</evidence>
<keyword evidence="5" id="KW-0676">Redox-active center</keyword>
<dbReference type="Gene3D" id="3.40.30.10">
    <property type="entry name" value="Glutaredoxin"/>
    <property type="match status" value="1"/>
</dbReference>
<evidence type="ECO:0000256" key="3">
    <source>
        <dbReference type="ARBA" id="ARBA00022982"/>
    </source>
</evidence>
<dbReference type="PANTHER" id="PTHR45663">
    <property type="entry name" value="GEO12009P1"/>
    <property type="match status" value="1"/>
</dbReference>
<organism evidence="8 9">
    <name type="scientific">Salana multivorans</name>
    <dbReference type="NCBI Taxonomy" id="120377"/>
    <lineage>
        <taxon>Bacteria</taxon>
        <taxon>Bacillati</taxon>
        <taxon>Actinomycetota</taxon>
        <taxon>Actinomycetes</taxon>
        <taxon>Micrococcales</taxon>
        <taxon>Beutenbergiaceae</taxon>
        <taxon>Salana</taxon>
    </lineage>
</organism>
<evidence type="ECO:0000313" key="9">
    <source>
        <dbReference type="Proteomes" id="UP000275356"/>
    </source>
</evidence>
<evidence type="ECO:0000313" key="8">
    <source>
        <dbReference type="EMBL" id="ROR96659.1"/>
    </source>
</evidence>
<comment type="similarity">
    <text evidence="1 6">Belongs to the thioredoxin family.</text>
</comment>
<dbReference type="CDD" id="cd02947">
    <property type="entry name" value="TRX_family"/>
    <property type="match status" value="1"/>
</dbReference>
<feature type="domain" description="Thioredoxin" evidence="7">
    <location>
        <begin position="1"/>
        <end position="108"/>
    </location>
</feature>
<proteinExistence type="inferred from homology"/>
<evidence type="ECO:0000256" key="4">
    <source>
        <dbReference type="ARBA" id="ARBA00023157"/>
    </source>
</evidence>
<keyword evidence="4" id="KW-1015">Disulfide bond</keyword>
<dbReference type="EMBL" id="RKHQ01000001">
    <property type="protein sequence ID" value="ROR96659.1"/>
    <property type="molecule type" value="Genomic_DNA"/>
</dbReference>
<dbReference type="InterPro" id="IPR036249">
    <property type="entry name" value="Thioredoxin-like_sf"/>
</dbReference>
<dbReference type="Pfam" id="PF00085">
    <property type="entry name" value="Thioredoxin"/>
    <property type="match status" value="1"/>
</dbReference>
<protein>
    <recommendedName>
        <fullName evidence="6">Thioredoxin</fullName>
    </recommendedName>
</protein>
<dbReference type="PROSITE" id="PS51352">
    <property type="entry name" value="THIOREDOXIN_2"/>
    <property type="match status" value="1"/>
</dbReference>
<dbReference type="PIRSF" id="PIRSF000077">
    <property type="entry name" value="Thioredoxin"/>
    <property type="match status" value="1"/>
</dbReference>
<dbReference type="AlphaFoldDB" id="A0A3N2DA32"/>
<gene>
    <name evidence="8" type="ORF">EDD28_1246</name>
</gene>
<dbReference type="SUPFAM" id="SSF52833">
    <property type="entry name" value="Thioredoxin-like"/>
    <property type="match status" value="1"/>
</dbReference>
<keyword evidence="2" id="KW-0813">Transport</keyword>
<dbReference type="GO" id="GO:0005829">
    <property type="term" value="C:cytosol"/>
    <property type="evidence" value="ECO:0007669"/>
    <property type="project" value="TreeGrafter"/>
</dbReference>